<gene>
    <name evidence="3" type="ORF">LU635_14120</name>
</gene>
<dbReference type="AlphaFoldDB" id="A0A9X2A8S5"/>
<keyword evidence="3" id="KW-0378">Hydrolase</keyword>
<organism evidence="3 4">
    <name type="scientific">Christiangramia crocea</name>
    <dbReference type="NCBI Taxonomy" id="2904124"/>
    <lineage>
        <taxon>Bacteria</taxon>
        <taxon>Pseudomonadati</taxon>
        <taxon>Bacteroidota</taxon>
        <taxon>Flavobacteriia</taxon>
        <taxon>Flavobacteriales</taxon>
        <taxon>Flavobacteriaceae</taxon>
        <taxon>Christiangramia</taxon>
    </lineage>
</organism>
<evidence type="ECO:0000313" key="3">
    <source>
        <dbReference type="EMBL" id="MCG9972782.1"/>
    </source>
</evidence>
<feature type="transmembrane region" description="Helical" evidence="1">
    <location>
        <begin position="57"/>
        <end position="78"/>
    </location>
</feature>
<reference evidence="3" key="1">
    <citation type="submission" date="2021-12" db="EMBL/GenBank/DDBJ databases">
        <title>Description of Gramella crocea sp. nov., a new bacterium isolated from activated sludge.</title>
        <authorList>
            <person name="Zhang X."/>
        </authorList>
    </citation>
    <scope>NUCLEOTIDE SEQUENCE</scope>
    <source>
        <strain evidence="3">YB25</strain>
    </source>
</reference>
<feature type="domain" description="Serine aminopeptidase S33" evidence="2">
    <location>
        <begin position="104"/>
        <end position="265"/>
    </location>
</feature>
<keyword evidence="1" id="KW-1133">Transmembrane helix</keyword>
<feature type="transmembrane region" description="Helical" evidence="1">
    <location>
        <begin position="32"/>
        <end position="50"/>
    </location>
</feature>
<dbReference type="RefSeq" id="WP_240100138.1">
    <property type="nucleotide sequence ID" value="NZ_JAJSON010000025.1"/>
</dbReference>
<dbReference type="EMBL" id="JAJSON010000025">
    <property type="protein sequence ID" value="MCG9972782.1"/>
    <property type="molecule type" value="Genomic_DNA"/>
</dbReference>
<sequence length="378" mass="44265">MRKLLIIIFLILSYLLFWSNFTATGVIIDTRFFVIILSIILVSIFIYFLLKERKPYYYIVLSLSLLLLILSIKEYYFLYDEKEITFQNDGKDFYGTLYKPKFTESKCLIVFIHGSGSETRKEYAFHARHLARKGIASFTYDKRGSGKSGGETYEVGYRGYANDAIAAIKRVKSQNNFKQVGLFAVSEGEWVSLIVDSLEKIDFILMVSASGTSPFQQTLRELTYRLERKNFNNKDIKEAKSLYQKILAFDNDSLNRKQIESKIMKSQNKAWFEAGEDFSNELYYYPWWHKVMNFNPKEYLEKTNTDILVLIGDDNQSFPPSETISNFKRYKNIKVVKFDKGDHSLLQWKFGKGIPPPFFVKGYLKTYTKWIKNNCNKN</sequence>
<name>A0A9X2A8S5_9FLAO</name>
<dbReference type="PANTHER" id="PTHR43265">
    <property type="entry name" value="ESTERASE ESTD"/>
    <property type="match status" value="1"/>
</dbReference>
<evidence type="ECO:0000256" key="1">
    <source>
        <dbReference type="SAM" id="Phobius"/>
    </source>
</evidence>
<dbReference type="InterPro" id="IPR053145">
    <property type="entry name" value="AB_hydrolase_Est10"/>
</dbReference>
<evidence type="ECO:0000313" key="4">
    <source>
        <dbReference type="Proteomes" id="UP001139344"/>
    </source>
</evidence>
<accession>A0A9X2A8S5</accession>
<keyword evidence="4" id="KW-1185">Reference proteome</keyword>
<protein>
    <submittedName>
        <fullName evidence="3">Alpha/beta hydrolase</fullName>
    </submittedName>
</protein>
<keyword evidence="1" id="KW-0472">Membrane</keyword>
<dbReference type="Gene3D" id="3.40.50.1820">
    <property type="entry name" value="alpha/beta hydrolase"/>
    <property type="match status" value="1"/>
</dbReference>
<dbReference type="SUPFAM" id="SSF53474">
    <property type="entry name" value="alpha/beta-Hydrolases"/>
    <property type="match status" value="1"/>
</dbReference>
<keyword evidence="1" id="KW-0812">Transmembrane</keyword>
<evidence type="ECO:0000259" key="2">
    <source>
        <dbReference type="Pfam" id="PF12146"/>
    </source>
</evidence>
<dbReference type="GO" id="GO:0052689">
    <property type="term" value="F:carboxylic ester hydrolase activity"/>
    <property type="evidence" value="ECO:0007669"/>
    <property type="project" value="TreeGrafter"/>
</dbReference>
<comment type="caution">
    <text evidence="3">The sequence shown here is derived from an EMBL/GenBank/DDBJ whole genome shotgun (WGS) entry which is preliminary data.</text>
</comment>
<dbReference type="InterPro" id="IPR029058">
    <property type="entry name" value="AB_hydrolase_fold"/>
</dbReference>
<dbReference type="PANTHER" id="PTHR43265:SF1">
    <property type="entry name" value="ESTERASE ESTD"/>
    <property type="match status" value="1"/>
</dbReference>
<dbReference type="Pfam" id="PF12146">
    <property type="entry name" value="Hydrolase_4"/>
    <property type="match status" value="1"/>
</dbReference>
<proteinExistence type="predicted"/>
<dbReference type="Proteomes" id="UP001139344">
    <property type="component" value="Unassembled WGS sequence"/>
</dbReference>
<dbReference type="InterPro" id="IPR022742">
    <property type="entry name" value="Hydrolase_4"/>
</dbReference>